<dbReference type="Pfam" id="PF07678">
    <property type="entry name" value="TED_complement"/>
    <property type="match status" value="1"/>
</dbReference>
<feature type="domain" description="Alpha-macroglobulin-like TED" evidence="4">
    <location>
        <begin position="137"/>
        <end position="210"/>
    </location>
</feature>
<dbReference type="GO" id="GO:0005615">
    <property type="term" value="C:extracellular space"/>
    <property type="evidence" value="ECO:0007669"/>
    <property type="project" value="InterPro"/>
</dbReference>
<dbReference type="PANTHER" id="PTHR11412:SF136">
    <property type="entry name" value="CD109 ANTIGEN"/>
    <property type="match status" value="1"/>
</dbReference>
<evidence type="ECO:0000313" key="6">
    <source>
        <dbReference type="RefSeq" id="XP_024877818.1"/>
    </source>
</evidence>
<name>A0A6J1Q813_9HYME</name>
<dbReference type="Gene3D" id="2.60.40.10">
    <property type="entry name" value="Immunoglobulins"/>
    <property type="match status" value="1"/>
</dbReference>
<dbReference type="Gene3D" id="2.60.120.1540">
    <property type="match status" value="1"/>
</dbReference>
<gene>
    <name evidence="6" type="primary">LOC112458429</name>
</gene>
<dbReference type="PANTHER" id="PTHR11412">
    <property type="entry name" value="MACROGLOBULIN / COMPLEMENT"/>
    <property type="match status" value="1"/>
</dbReference>
<proteinExistence type="predicted"/>
<dbReference type="OrthoDB" id="8063940at2759"/>
<reference evidence="6" key="1">
    <citation type="submission" date="2025-08" db="UniProtKB">
        <authorList>
            <consortium name="RefSeq"/>
        </authorList>
    </citation>
    <scope>IDENTIFICATION</scope>
    <source>
        <tissue evidence="6">Whole body</tissue>
    </source>
</reference>
<dbReference type="AlphaFoldDB" id="A0A6J1Q813"/>
<dbReference type="SUPFAM" id="SSF48239">
    <property type="entry name" value="Terpenoid cyclases/Protein prenyltransferases"/>
    <property type="match status" value="1"/>
</dbReference>
<evidence type="ECO:0000256" key="3">
    <source>
        <dbReference type="ARBA" id="ARBA00023157"/>
    </source>
</evidence>
<keyword evidence="1" id="KW-0732">Signal</keyword>
<sequence length="212" mass="23823">MNKDMTDEILLTNEGQFDFAEVSNEVHDVPKLELYRRKKVDMKANSGSSVSFMIIPRELGYITIKVTTHSVLAGDSVEHKLLVNAEGETQYKNEAVLLNLRNADQAGANVIINISNNAVPESEISNFSSWLLPSIPDLANLIRLPFSCGEQNMLNFVPNIVNLNYLKNTNQLTQVVQSKALKYLDIGYQQELTYKLNLSFTYYFSSFSSSKG</sequence>
<dbReference type="InterPro" id="IPR047565">
    <property type="entry name" value="Alpha-macroglob_thiol-ester_cl"/>
</dbReference>
<protein>
    <submittedName>
        <fullName evidence="6">CD109 antigen-like</fullName>
    </submittedName>
</protein>
<dbReference type="InterPro" id="IPR011626">
    <property type="entry name" value="Alpha-macroglobulin_TED"/>
</dbReference>
<organism evidence="5 6">
    <name type="scientific">Temnothorax curvispinosus</name>
    <dbReference type="NCBI Taxonomy" id="300111"/>
    <lineage>
        <taxon>Eukaryota</taxon>
        <taxon>Metazoa</taxon>
        <taxon>Ecdysozoa</taxon>
        <taxon>Arthropoda</taxon>
        <taxon>Hexapoda</taxon>
        <taxon>Insecta</taxon>
        <taxon>Pterygota</taxon>
        <taxon>Neoptera</taxon>
        <taxon>Endopterygota</taxon>
        <taxon>Hymenoptera</taxon>
        <taxon>Apocrita</taxon>
        <taxon>Aculeata</taxon>
        <taxon>Formicoidea</taxon>
        <taxon>Formicidae</taxon>
        <taxon>Myrmicinae</taxon>
        <taxon>Temnothorax</taxon>
    </lineage>
</organism>
<evidence type="ECO:0000313" key="5">
    <source>
        <dbReference type="Proteomes" id="UP000504618"/>
    </source>
</evidence>
<accession>A0A6J1Q813</accession>
<keyword evidence="3" id="KW-1015">Disulfide bond</keyword>
<evidence type="ECO:0000256" key="1">
    <source>
        <dbReference type="ARBA" id="ARBA00022729"/>
    </source>
</evidence>
<dbReference type="PROSITE" id="PS00477">
    <property type="entry name" value="ALPHA_2_MACROGLOBULIN"/>
    <property type="match status" value="1"/>
</dbReference>
<dbReference type="RefSeq" id="XP_024877818.1">
    <property type="nucleotide sequence ID" value="XM_025022050.1"/>
</dbReference>
<dbReference type="SMART" id="SM01419">
    <property type="entry name" value="Thiol-ester_cl"/>
    <property type="match status" value="1"/>
</dbReference>
<dbReference type="InterPro" id="IPR019742">
    <property type="entry name" value="MacrogloblnA2_CS"/>
</dbReference>
<dbReference type="Gene3D" id="1.50.10.20">
    <property type="match status" value="1"/>
</dbReference>
<evidence type="ECO:0000259" key="4">
    <source>
        <dbReference type="Pfam" id="PF07678"/>
    </source>
</evidence>
<dbReference type="InterPro" id="IPR013783">
    <property type="entry name" value="Ig-like_fold"/>
</dbReference>
<dbReference type="InterPro" id="IPR050473">
    <property type="entry name" value="A2M/Complement_sys"/>
</dbReference>
<evidence type="ECO:0000256" key="2">
    <source>
        <dbReference type="ARBA" id="ARBA00022966"/>
    </source>
</evidence>
<keyword evidence="2" id="KW-0882">Thioester bond</keyword>
<dbReference type="InterPro" id="IPR008930">
    <property type="entry name" value="Terpenoid_cyclase/PrenylTrfase"/>
</dbReference>
<dbReference type="Proteomes" id="UP000504618">
    <property type="component" value="Unplaced"/>
</dbReference>
<dbReference type="GeneID" id="112458429"/>
<keyword evidence="5" id="KW-1185">Reference proteome</keyword>